<dbReference type="GO" id="GO:0016791">
    <property type="term" value="F:phosphatase activity"/>
    <property type="evidence" value="ECO:0007669"/>
    <property type="project" value="TreeGrafter"/>
</dbReference>
<dbReference type="GO" id="GO:0000287">
    <property type="term" value="F:magnesium ion binding"/>
    <property type="evidence" value="ECO:0007669"/>
    <property type="project" value="TreeGrafter"/>
</dbReference>
<dbReference type="AlphaFoldDB" id="A0A0E4H736"/>
<keyword evidence="1" id="KW-0378">Hydrolase</keyword>
<dbReference type="InterPro" id="IPR036412">
    <property type="entry name" value="HAD-like_sf"/>
</dbReference>
<dbReference type="Gene3D" id="3.40.50.1000">
    <property type="entry name" value="HAD superfamily/HAD-like"/>
    <property type="match status" value="1"/>
</dbReference>
<dbReference type="PROSITE" id="PS01228">
    <property type="entry name" value="COF_1"/>
    <property type="match status" value="1"/>
</dbReference>
<proteinExistence type="predicted"/>
<sequence length="281" mass="31246">MIKAVFLDIDGTLLTDSRTISPSTIQVINRLKRKGILVGLATGRDPRFVLQYMASLGMDLAIVYNGQYILSREKVLFDNPLAEEDIRHLLAYAQKNKFALSFGTASGVTGSGIMNAGSGSLGYRISRLIPHSWADAIVFIFNRLVRFIRPQRQLDLYTLFQQSIYQIMMIVSEFDTKKLVAEFPGLAITRSSPYAIDVINKGMSKLKGIEKLGQLYGFTMDQVMAFGDSRNDVEMLAGVKYSVAMGNASKKVKQVARYVTSSNNEDGIYQAALHFGLLDEE</sequence>
<dbReference type="InterPro" id="IPR006379">
    <property type="entry name" value="HAD-SF_hydro_IIB"/>
</dbReference>
<accession>A0A0E4H736</accession>
<dbReference type="PANTHER" id="PTHR10000:SF25">
    <property type="entry name" value="PHOSPHATASE YKRA-RELATED"/>
    <property type="match status" value="1"/>
</dbReference>
<dbReference type="Gene3D" id="3.30.1240.10">
    <property type="match status" value="1"/>
</dbReference>
<dbReference type="SFLD" id="SFLDG01140">
    <property type="entry name" value="C2.B:_Phosphomannomutase_and_P"/>
    <property type="match status" value="1"/>
</dbReference>
<dbReference type="STRING" id="1608583.BN1356_00579"/>
<reference evidence="2" key="1">
    <citation type="submission" date="2015-03" db="EMBL/GenBank/DDBJ databases">
        <authorList>
            <person name="Urmite Genomes"/>
        </authorList>
    </citation>
    <scope>NUCLEOTIDE SEQUENCE [LARGE SCALE GENOMIC DNA]</scope>
    <source>
        <strain evidence="2">FF10</strain>
    </source>
</reference>
<dbReference type="SFLD" id="SFLDS00003">
    <property type="entry name" value="Haloacid_Dehalogenase"/>
    <property type="match status" value="1"/>
</dbReference>
<dbReference type="InterPro" id="IPR023214">
    <property type="entry name" value="HAD_sf"/>
</dbReference>
<dbReference type="NCBIfam" id="TIGR01484">
    <property type="entry name" value="HAD-SF-IIB"/>
    <property type="match status" value="2"/>
</dbReference>
<keyword evidence="2" id="KW-1185">Reference proteome</keyword>
<evidence type="ECO:0000313" key="1">
    <source>
        <dbReference type="EMBL" id="CQR24218.1"/>
    </source>
</evidence>
<dbReference type="Proteomes" id="UP000198604">
    <property type="component" value="Unassembled WGS sequence"/>
</dbReference>
<organism evidence="1 2">
    <name type="scientific">Streptococcus varani</name>
    <dbReference type="NCBI Taxonomy" id="1608583"/>
    <lineage>
        <taxon>Bacteria</taxon>
        <taxon>Bacillati</taxon>
        <taxon>Bacillota</taxon>
        <taxon>Bacilli</taxon>
        <taxon>Lactobacillales</taxon>
        <taxon>Streptococcaceae</taxon>
        <taxon>Streptococcus</taxon>
    </lineage>
</organism>
<protein>
    <submittedName>
        <fullName evidence="1">HAD superfamily hydrolase</fullName>
    </submittedName>
</protein>
<dbReference type="SFLD" id="SFLDG01144">
    <property type="entry name" value="C2.B.4:_PGP_Like"/>
    <property type="match status" value="1"/>
</dbReference>
<dbReference type="PANTHER" id="PTHR10000">
    <property type="entry name" value="PHOSPHOSERINE PHOSPHATASE"/>
    <property type="match status" value="1"/>
</dbReference>
<evidence type="ECO:0000313" key="2">
    <source>
        <dbReference type="Proteomes" id="UP000198604"/>
    </source>
</evidence>
<name>A0A0E4H736_9STRE</name>
<dbReference type="SUPFAM" id="SSF56784">
    <property type="entry name" value="HAD-like"/>
    <property type="match status" value="1"/>
</dbReference>
<dbReference type="Pfam" id="PF08282">
    <property type="entry name" value="Hydrolase_3"/>
    <property type="match status" value="1"/>
</dbReference>
<dbReference type="EMBL" id="CTEN01000001">
    <property type="protein sequence ID" value="CQR24218.1"/>
    <property type="molecule type" value="Genomic_DNA"/>
</dbReference>
<dbReference type="PROSITE" id="PS01229">
    <property type="entry name" value="COF_2"/>
    <property type="match status" value="1"/>
</dbReference>
<dbReference type="GO" id="GO:0005829">
    <property type="term" value="C:cytosol"/>
    <property type="evidence" value="ECO:0007669"/>
    <property type="project" value="TreeGrafter"/>
</dbReference>
<gene>
    <name evidence="1" type="ORF">BN1356_00579</name>
</gene>